<dbReference type="KEGG" id="vg:5076076"/>
<sequence>MVSGNGVTSTRSSSSLMYPLVADDWIICKTRVNLISVRNFLSSQLTQTKLLSGVYLPET</sequence>
<dbReference type="EMBL" id="EF133465">
    <property type="protein sequence ID" value="ABO37332.1"/>
    <property type="molecule type" value="Genomic_DNA"/>
</dbReference>
<dbReference type="GeneID" id="5076076"/>
<dbReference type="Proteomes" id="UP000001324">
    <property type="component" value="Segment"/>
</dbReference>
<keyword evidence="2" id="KW-1185">Reference proteome</keyword>
<protein>
    <submittedName>
        <fullName evidence="1">Uncharacterized protein</fullName>
    </submittedName>
</protein>
<evidence type="ECO:0000313" key="2">
    <source>
        <dbReference type="Proteomes" id="UP000001324"/>
    </source>
</evidence>
<organismHost>
    <name type="scientific">Noctuidae</name>
    <name type="common">owlet moths</name>
    <dbReference type="NCBI Taxonomy" id="7100"/>
</organismHost>
<name>A4KXK1_HVAVE</name>
<evidence type="ECO:0000313" key="1">
    <source>
        <dbReference type="EMBL" id="ABO37332.1"/>
    </source>
</evidence>
<proteinExistence type="predicted"/>
<accession>A4KXK1</accession>
<dbReference type="RefSeq" id="YP_001110998.1">
    <property type="nucleotide sequence ID" value="NC_009233.1"/>
</dbReference>
<organism evidence="2">
    <name type="scientific">Heliothis virescens ascovirus 3e</name>
    <name type="common">HvAV-3e</name>
    <dbReference type="NCBI Taxonomy" id="260797"/>
    <lineage>
        <taxon>Viruses</taxon>
        <taxon>Varidnaviria</taxon>
        <taxon>Bamfordvirae</taxon>
        <taxon>Nucleocytoviricota</taxon>
        <taxon>Megaviricetes</taxon>
        <taxon>Pimascovirales</taxon>
        <taxon>Pimascovirales incertae sedis</taxon>
        <taxon>Ascoviridae</taxon>
        <taxon>Ascovirus</taxon>
        <taxon>Ascovirus hvav3a</taxon>
    </lineage>
</organism>
<reference evidence="1 2" key="1">
    <citation type="journal article" date="2007" name="J. Gen. Virol.">
        <title>Sequence and organization of the Heliothis virescens ascovirus genome.</title>
        <authorList>
            <person name="Asgari S."/>
            <person name="Davis J."/>
            <person name="Wood D."/>
            <person name="Wilson P."/>
            <person name="McGrath A."/>
        </authorList>
    </citation>
    <scope>NUCLEOTIDE SEQUENCE [LARGE SCALE GENOMIC DNA]</scope>
    <source>
        <strain evidence="2">HvAv-3e</strain>
    </source>
</reference>